<dbReference type="EMBL" id="PKPP01000037">
    <property type="protein sequence ID" value="PWA99052.1"/>
    <property type="molecule type" value="Genomic_DNA"/>
</dbReference>
<dbReference type="AlphaFoldDB" id="A0A2U1QM38"/>
<protein>
    <submittedName>
        <fullName evidence="1">Ulp1 protease family, C-terminal catalytic domain-containing protein</fullName>
    </submittedName>
</protein>
<organism evidence="1 2">
    <name type="scientific">Artemisia annua</name>
    <name type="common">Sweet wormwood</name>
    <dbReference type="NCBI Taxonomy" id="35608"/>
    <lineage>
        <taxon>Eukaryota</taxon>
        <taxon>Viridiplantae</taxon>
        <taxon>Streptophyta</taxon>
        <taxon>Embryophyta</taxon>
        <taxon>Tracheophyta</taxon>
        <taxon>Spermatophyta</taxon>
        <taxon>Magnoliopsida</taxon>
        <taxon>eudicotyledons</taxon>
        <taxon>Gunneridae</taxon>
        <taxon>Pentapetalae</taxon>
        <taxon>asterids</taxon>
        <taxon>campanulids</taxon>
        <taxon>Asterales</taxon>
        <taxon>Asteraceae</taxon>
        <taxon>Asteroideae</taxon>
        <taxon>Anthemideae</taxon>
        <taxon>Artemisiinae</taxon>
        <taxon>Artemisia</taxon>
    </lineage>
</organism>
<accession>A0A2U1QM38</accession>
<evidence type="ECO:0000313" key="1">
    <source>
        <dbReference type="EMBL" id="PWA99052.1"/>
    </source>
</evidence>
<proteinExistence type="predicted"/>
<keyword evidence="2" id="KW-1185">Reference proteome</keyword>
<name>A0A2U1QM38_ARTAN</name>
<gene>
    <name evidence="1" type="ORF">CTI12_AA008330</name>
</gene>
<dbReference type="GO" id="GO:0008233">
    <property type="term" value="F:peptidase activity"/>
    <property type="evidence" value="ECO:0007669"/>
    <property type="project" value="UniProtKB-KW"/>
</dbReference>
<keyword evidence="1" id="KW-0378">Hydrolase</keyword>
<dbReference type="OrthoDB" id="1746513at2759"/>
<dbReference type="Proteomes" id="UP000245207">
    <property type="component" value="Unassembled WGS sequence"/>
</dbReference>
<keyword evidence="1" id="KW-0645">Protease</keyword>
<reference evidence="1 2" key="1">
    <citation type="journal article" date="2018" name="Mol. Plant">
        <title>The genome of Artemisia annua provides insight into the evolution of Asteraceae family and artemisinin biosynthesis.</title>
        <authorList>
            <person name="Shen Q."/>
            <person name="Zhang L."/>
            <person name="Liao Z."/>
            <person name="Wang S."/>
            <person name="Yan T."/>
            <person name="Shi P."/>
            <person name="Liu M."/>
            <person name="Fu X."/>
            <person name="Pan Q."/>
            <person name="Wang Y."/>
            <person name="Lv Z."/>
            <person name="Lu X."/>
            <person name="Zhang F."/>
            <person name="Jiang W."/>
            <person name="Ma Y."/>
            <person name="Chen M."/>
            <person name="Hao X."/>
            <person name="Li L."/>
            <person name="Tang Y."/>
            <person name="Lv G."/>
            <person name="Zhou Y."/>
            <person name="Sun X."/>
            <person name="Brodelius P.E."/>
            <person name="Rose J.K.C."/>
            <person name="Tang K."/>
        </authorList>
    </citation>
    <scope>NUCLEOTIDE SEQUENCE [LARGE SCALE GENOMIC DNA]</scope>
    <source>
        <strain evidence="2">cv. Huhao1</strain>
        <tissue evidence="1">Leaf</tissue>
    </source>
</reference>
<evidence type="ECO:0000313" key="2">
    <source>
        <dbReference type="Proteomes" id="UP000245207"/>
    </source>
</evidence>
<dbReference type="GO" id="GO:0006508">
    <property type="term" value="P:proteolysis"/>
    <property type="evidence" value="ECO:0007669"/>
    <property type="project" value="UniProtKB-KW"/>
</dbReference>
<sequence length="104" mass="11485">MIGSELEVGAFEWPNNSMETETGIVVMRHMETCMGIGLDKLNCGLAGDTRKLKMQLSNLRNRYASKILLSECNIFKERVIQKISCIAVGGIVGMKQPKVPIKGN</sequence>
<comment type="caution">
    <text evidence="1">The sequence shown here is derived from an EMBL/GenBank/DDBJ whole genome shotgun (WGS) entry which is preliminary data.</text>
</comment>